<evidence type="ECO:0000256" key="1">
    <source>
        <dbReference type="SAM" id="MobiDB-lite"/>
    </source>
</evidence>
<evidence type="ECO:0000256" key="2">
    <source>
        <dbReference type="SAM" id="Phobius"/>
    </source>
</evidence>
<comment type="caution">
    <text evidence="3">The sequence shown here is derived from an EMBL/GenBank/DDBJ whole genome shotgun (WGS) entry which is preliminary data.</text>
</comment>
<feature type="region of interest" description="Disordered" evidence="1">
    <location>
        <begin position="48"/>
        <end position="69"/>
    </location>
</feature>
<dbReference type="RefSeq" id="WP_212904824.1">
    <property type="nucleotide sequence ID" value="NZ_BOPZ01000028.1"/>
</dbReference>
<name>A0A919S2P2_9CLOT</name>
<keyword evidence="2" id="KW-1133">Transmembrane helix</keyword>
<dbReference type="Proteomes" id="UP000679179">
    <property type="component" value="Unassembled WGS sequence"/>
</dbReference>
<proteinExistence type="predicted"/>
<feature type="transmembrane region" description="Helical" evidence="2">
    <location>
        <begin position="7"/>
        <end position="27"/>
    </location>
</feature>
<dbReference type="EMBL" id="BOPZ01000028">
    <property type="protein sequence ID" value="GIM30145.1"/>
    <property type="molecule type" value="Genomic_DNA"/>
</dbReference>
<keyword evidence="2" id="KW-0812">Transmembrane</keyword>
<keyword evidence="4" id="KW-1185">Reference proteome</keyword>
<dbReference type="AlphaFoldDB" id="A0A919S2P2"/>
<sequence>MKGFKKTIIIFLIIIAISGVSVTIFVISRNNKVSSTIKSSEQLKNTNKETTNIKSIENPSNNGDCCISQ</sequence>
<gene>
    <name evidence="3" type="ORF">CPJCM30710_28110</name>
</gene>
<keyword evidence="2" id="KW-0472">Membrane</keyword>
<accession>A0A919S2P2</accession>
<organism evidence="3 4">
    <name type="scientific">Clostridium polyendosporum</name>
    <dbReference type="NCBI Taxonomy" id="69208"/>
    <lineage>
        <taxon>Bacteria</taxon>
        <taxon>Bacillati</taxon>
        <taxon>Bacillota</taxon>
        <taxon>Clostridia</taxon>
        <taxon>Eubacteriales</taxon>
        <taxon>Clostridiaceae</taxon>
        <taxon>Clostridium</taxon>
    </lineage>
</organism>
<protein>
    <submittedName>
        <fullName evidence="3">Uncharacterized protein</fullName>
    </submittedName>
</protein>
<reference evidence="3" key="1">
    <citation type="submission" date="2021-03" db="EMBL/GenBank/DDBJ databases">
        <title>Taxonomic study of Clostridium polyendosporum from meadow-gley soil under rice.</title>
        <authorList>
            <person name="Kobayashi H."/>
            <person name="Tanizawa Y."/>
            <person name="Yagura M."/>
        </authorList>
    </citation>
    <scope>NUCLEOTIDE SEQUENCE</scope>
    <source>
        <strain evidence="3">JCM 30710</strain>
    </source>
</reference>
<evidence type="ECO:0000313" key="4">
    <source>
        <dbReference type="Proteomes" id="UP000679179"/>
    </source>
</evidence>
<evidence type="ECO:0000313" key="3">
    <source>
        <dbReference type="EMBL" id="GIM30145.1"/>
    </source>
</evidence>